<keyword evidence="1" id="KW-0677">Repeat</keyword>
<proteinExistence type="predicted"/>
<protein>
    <submittedName>
        <fullName evidence="3">Uncharacterized protein</fullName>
    </submittedName>
</protein>
<dbReference type="GeneTree" id="ENSGT00940000155907"/>
<feature type="repeat" description="RCC1" evidence="2">
    <location>
        <begin position="189"/>
        <end position="254"/>
    </location>
</feature>
<dbReference type="PRINTS" id="PR00633">
    <property type="entry name" value="RCCNDNSATION"/>
</dbReference>
<dbReference type="STRING" id="28743.ENSCVAP00000019395"/>
<dbReference type="Gene3D" id="2.130.10.30">
    <property type="entry name" value="Regulator of chromosome condensation 1/beta-lactamase-inhibitor protein II"/>
    <property type="match status" value="2"/>
</dbReference>
<evidence type="ECO:0000313" key="3">
    <source>
        <dbReference type="Ensembl" id="ENSCVAP00000019395.1"/>
    </source>
</evidence>
<dbReference type="InterPro" id="IPR051625">
    <property type="entry name" value="Signaling_Regulatory_Domain"/>
</dbReference>
<reference evidence="3" key="1">
    <citation type="submission" date="2025-08" db="UniProtKB">
        <authorList>
            <consortium name="Ensembl"/>
        </authorList>
    </citation>
    <scope>IDENTIFICATION</scope>
</reference>
<keyword evidence="4" id="KW-1185">Reference proteome</keyword>
<feature type="repeat" description="RCC1" evidence="2">
    <location>
        <begin position="255"/>
        <end position="304"/>
    </location>
</feature>
<dbReference type="SUPFAM" id="SSF50985">
    <property type="entry name" value="RCC1/BLIP-II"/>
    <property type="match status" value="1"/>
</dbReference>
<name>A0A3Q2G764_CYPVA</name>
<evidence type="ECO:0000313" key="4">
    <source>
        <dbReference type="Proteomes" id="UP000265020"/>
    </source>
</evidence>
<dbReference type="InterPro" id="IPR000408">
    <property type="entry name" value="Reg_chr_condens"/>
</dbReference>
<dbReference type="PANTHER" id="PTHR22872">
    <property type="entry name" value="BTK-BINDING PROTEIN-RELATED"/>
    <property type="match status" value="1"/>
</dbReference>
<dbReference type="PROSITE" id="PS00626">
    <property type="entry name" value="RCC1_2"/>
    <property type="match status" value="2"/>
</dbReference>
<sequence length="446" mass="47472">MASDYSRTCVSPDSIQTGEAPVVSETCEVYVWGSNSSHQLVEGTQEKILQPKLAASFADAQTVRGGGAPGFNHRVRLWWMDLDDDDDDDDDDWRGGFCFRTLCCAAAASNLVFCCRFPQIEAGQYCTFVISSDGSVRACGKGSYGRLGLGDSNNQSTLKKLTFEPHRAIKKVSSSKGSDGHTLAFTTEGEVFSWGDGDYGKLGHGNSSTQKYPKLIQGPLQGKVLEKPSPHRFVVTQLVTSCGSDGHSMALTESGEVFSWGDGDYGKLGHGNSDRQRRPRQIEALQGEEVMSCGFKHSAVVTADGKLFTFGNGDYGRLGLGNTSNKKLPEKVASLDGYQVGQVSIPQTGSPQVACGLNHTLVVSADGAMVWAFGDGDYGKLGLGNSTKVEVLCGVGIKKVACGTQFSVALTKDGKVFTFGQAWRRSALGSASSTTSRTSCTHHGGC</sequence>
<feature type="repeat" description="RCC1" evidence="2">
    <location>
        <begin position="305"/>
        <end position="366"/>
    </location>
</feature>
<dbReference type="OMA" id="RTSCTHH"/>
<accession>A0A3Q2G764</accession>
<evidence type="ECO:0000256" key="2">
    <source>
        <dbReference type="PROSITE-ProRule" id="PRU00235"/>
    </source>
</evidence>
<dbReference type="InterPro" id="IPR009091">
    <property type="entry name" value="RCC1/BLIP-II"/>
</dbReference>
<evidence type="ECO:0000256" key="1">
    <source>
        <dbReference type="ARBA" id="ARBA00022737"/>
    </source>
</evidence>
<dbReference type="Proteomes" id="UP000265020">
    <property type="component" value="Unassembled WGS sequence"/>
</dbReference>
<dbReference type="PANTHER" id="PTHR22872:SF6">
    <property type="entry name" value="E3 UBIQUITIN-PROTEIN LIGASE HERC1-RELATED"/>
    <property type="match status" value="1"/>
</dbReference>
<dbReference type="PROSITE" id="PS50012">
    <property type="entry name" value="RCC1_3"/>
    <property type="match status" value="5"/>
</dbReference>
<organism evidence="3 4">
    <name type="scientific">Cyprinodon variegatus</name>
    <name type="common">Sheepshead minnow</name>
    <dbReference type="NCBI Taxonomy" id="28743"/>
    <lineage>
        <taxon>Eukaryota</taxon>
        <taxon>Metazoa</taxon>
        <taxon>Chordata</taxon>
        <taxon>Craniata</taxon>
        <taxon>Vertebrata</taxon>
        <taxon>Euteleostomi</taxon>
        <taxon>Actinopterygii</taxon>
        <taxon>Neopterygii</taxon>
        <taxon>Teleostei</taxon>
        <taxon>Neoteleostei</taxon>
        <taxon>Acanthomorphata</taxon>
        <taxon>Ovalentaria</taxon>
        <taxon>Atherinomorphae</taxon>
        <taxon>Cyprinodontiformes</taxon>
        <taxon>Cyprinodontidae</taxon>
        <taxon>Cyprinodon</taxon>
    </lineage>
</organism>
<dbReference type="Pfam" id="PF13540">
    <property type="entry name" value="RCC1_2"/>
    <property type="match status" value="1"/>
</dbReference>
<dbReference type="Ensembl" id="ENSCVAT00000033120.1">
    <property type="protein sequence ID" value="ENSCVAP00000019395.1"/>
    <property type="gene ID" value="ENSCVAG00000022749.1"/>
</dbReference>
<feature type="repeat" description="RCC1" evidence="2">
    <location>
        <begin position="368"/>
        <end position="413"/>
    </location>
</feature>
<feature type="repeat" description="RCC1" evidence="2">
    <location>
        <begin position="134"/>
        <end position="188"/>
    </location>
</feature>
<dbReference type="Pfam" id="PF00415">
    <property type="entry name" value="RCC1"/>
    <property type="match status" value="4"/>
</dbReference>
<reference evidence="3" key="2">
    <citation type="submission" date="2025-09" db="UniProtKB">
        <authorList>
            <consortium name="Ensembl"/>
        </authorList>
    </citation>
    <scope>IDENTIFICATION</scope>
</reference>
<dbReference type="AlphaFoldDB" id="A0A3Q2G764"/>